<evidence type="ECO:0000313" key="4">
    <source>
        <dbReference type="Proteomes" id="UP000261560"/>
    </source>
</evidence>
<dbReference type="InterPro" id="IPR036691">
    <property type="entry name" value="Endo/exonu/phosph_ase_sf"/>
</dbReference>
<accession>A0A3B3CS35</accession>
<dbReference type="GO" id="GO:0008168">
    <property type="term" value="F:methyltransferase activity"/>
    <property type="evidence" value="ECO:0007669"/>
    <property type="project" value="InterPro"/>
</dbReference>
<evidence type="ECO:0000313" key="3">
    <source>
        <dbReference type="Ensembl" id="ENSOMEP00000020633.1"/>
    </source>
</evidence>
<reference evidence="3" key="1">
    <citation type="submission" date="2025-08" db="UniProtKB">
        <authorList>
            <consortium name="Ensembl"/>
        </authorList>
    </citation>
    <scope>IDENTIFICATION</scope>
</reference>
<dbReference type="GeneTree" id="ENSGT01120000271821"/>
<dbReference type="PANTHER" id="PTHR47510:SF3">
    <property type="entry name" value="ENDO_EXONUCLEASE_PHOSPHATASE DOMAIN-CONTAINING PROTEIN"/>
    <property type="match status" value="1"/>
</dbReference>
<sequence>MCQSQGPGAGSGPSGNSASSGVVLKLKKQPHKPPLPSLFLSNARSLVHKMDHLRLQLVGNWHVNNCCALIITETWLHPDIPDASMQLEGCTLLRGDRTQDSGKSRGGGLCVYVHHNWCTNGTIIDQHCSPDVEYMSVRCRPFFLPRELTVVIITAVYIPPDANVNTALSLLLNAVNKQQRAHPDGGHIIAGDFNKANSKTVLPKFYQHVKCSTRGENTLDYVYSNIKHAYKATPLPHLGQSDHLSLLLFPAYTPRRRQSRPTTKTITTWPNDALPMLQDCFLETDWNLFHQQELESLTGTVLDYIQFCIGNVTVDKTIRVFPNQKPWMISQVRTLLRARDTAFRSGDRALYSAARRDLRRGIKKAKADHRMRIESNLSSNNSREVWRGIHDITNFRGCEVSTATPDAAQAEELNRFFARYGLPQQHPSAPAPPPTPPPPSTPPLTVQEHNVRRVLQTVNPKKAAGPDGVPGKVLQACAHQLAPTFTKIFNLSLAQAEIPSCLKSATIIPVPKKSPTTSLNDYRPVALTPVIMKCFERLVLQHIKDHLPTDLDPHQFAYRANRSTEDAIAVALHSTLSHLEQQQSYARMLFVDYSSAFNTIIPDRLCEKLVTLGIPPPTCNWINNFLSDRSQAVRLGPHLSSTCTLSIGSPQGCVLSPLLYCLYTYDCSPAHHNNRIIKFADDTTVVGLISRGEESAYREEVLKLATWSSENNLTLNTKKTREVIIDFRKHSPDPAPLHINGELVERVHTIRFLGVLISDDLSWTANITAVIKKAQQRLHFLRVLRKNRLCTNLLLTFYQSSIQSLLTYCITVWFGSCTVADKERLQRVVDTAQKIIGCPLPTLSDIYSA</sequence>
<organism evidence="3 4">
    <name type="scientific">Oryzias melastigma</name>
    <name type="common">Marine medaka</name>
    <dbReference type="NCBI Taxonomy" id="30732"/>
    <lineage>
        <taxon>Eukaryota</taxon>
        <taxon>Metazoa</taxon>
        <taxon>Chordata</taxon>
        <taxon>Craniata</taxon>
        <taxon>Vertebrata</taxon>
        <taxon>Euteleostomi</taxon>
        <taxon>Actinopterygii</taxon>
        <taxon>Neopterygii</taxon>
        <taxon>Teleostei</taxon>
        <taxon>Neoteleostei</taxon>
        <taxon>Acanthomorphata</taxon>
        <taxon>Ovalentaria</taxon>
        <taxon>Atherinomorphae</taxon>
        <taxon>Beloniformes</taxon>
        <taxon>Adrianichthyidae</taxon>
        <taxon>Oryziinae</taxon>
        <taxon>Oryzias</taxon>
    </lineage>
</organism>
<dbReference type="GO" id="GO:0016706">
    <property type="term" value="F:2-oxoglutarate-dependent dioxygenase activity"/>
    <property type="evidence" value="ECO:0007669"/>
    <property type="project" value="InterPro"/>
</dbReference>
<feature type="domain" description="Reverse transcriptase" evidence="2">
    <location>
        <begin position="491"/>
        <end position="757"/>
    </location>
</feature>
<dbReference type="Ensembl" id="ENSOMET00000030142.1">
    <property type="protein sequence ID" value="ENSOMEP00000020633.1"/>
    <property type="gene ID" value="ENSOMEG00000022532.1"/>
</dbReference>
<proteinExistence type="predicted"/>
<dbReference type="InterPro" id="IPR015095">
    <property type="entry name" value="AlkB_hom8_N"/>
</dbReference>
<dbReference type="STRING" id="30732.ENSOMEP00000020633"/>
<evidence type="ECO:0000259" key="2">
    <source>
        <dbReference type="PROSITE" id="PS50878"/>
    </source>
</evidence>
<dbReference type="CDD" id="cd01650">
    <property type="entry name" value="RT_nLTR_like"/>
    <property type="match status" value="1"/>
</dbReference>
<reference evidence="3" key="2">
    <citation type="submission" date="2025-09" db="UniProtKB">
        <authorList>
            <consortium name="Ensembl"/>
        </authorList>
    </citation>
    <scope>IDENTIFICATION</scope>
</reference>
<dbReference type="SUPFAM" id="SSF56672">
    <property type="entry name" value="DNA/RNA polymerases"/>
    <property type="match status" value="1"/>
</dbReference>
<dbReference type="Gene3D" id="3.60.10.10">
    <property type="entry name" value="Endonuclease/exonuclease/phosphatase"/>
    <property type="match status" value="1"/>
</dbReference>
<dbReference type="PaxDb" id="30732-ENSOMEP00000020633"/>
<feature type="compositionally biased region" description="Pro residues" evidence="1">
    <location>
        <begin position="429"/>
        <end position="442"/>
    </location>
</feature>
<feature type="region of interest" description="Disordered" evidence="1">
    <location>
        <begin position="422"/>
        <end position="445"/>
    </location>
</feature>
<dbReference type="Proteomes" id="UP000261560">
    <property type="component" value="Unplaced"/>
</dbReference>
<dbReference type="SUPFAM" id="SSF56219">
    <property type="entry name" value="DNase I-like"/>
    <property type="match status" value="1"/>
</dbReference>
<dbReference type="InterPro" id="IPR000477">
    <property type="entry name" value="RT_dom"/>
</dbReference>
<dbReference type="OMA" id="NITIWPE"/>
<protein>
    <recommendedName>
        <fullName evidence="2">Reverse transcriptase domain-containing protein</fullName>
    </recommendedName>
</protein>
<dbReference type="Pfam" id="PF00078">
    <property type="entry name" value="RVT_1"/>
    <property type="match status" value="1"/>
</dbReference>
<dbReference type="InterPro" id="IPR043502">
    <property type="entry name" value="DNA/RNA_pol_sf"/>
</dbReference>
<feature type="region of interest" description="Disordered" evidence="1">
    <location>
        <begin position="1"/>
        <end position="20"/>
    </location>
</feature>
<dbReference type="AlphaFoldDB" id="A0A3B3CS35"/>
<dbReference type="PROSITE" id="PS50878">
    <property type="entry name" value="RT_POL"/>
    <property type="match status" value="1"/>
</dbReference>
<name>A0A3B3CS35_ORYME</name>
<dbReference type="Pfam" id="PF09004">
    <property type="entry name" value="ALKBH8_N"/>
    <property type="match status" value="1"/>
</dbReference>
<keyword evidence="4" id="KW-1185">Reference proteome</keyword>
<evidence type="ECO:0000256" key="1">
    <source>
        <dbReference type="SAM" id="MobiDB-lite"/>
    </source>
</evidence>
<dbReference type="PANTHER" id="PTHR47510">
    <property type="entry name" value="REVERSE TRANSCRIPTASE DOMAIN-CONTAINING PROTEIN"/>
    <property type="match status" value="1"/>
</dbReference>